<organism evidence="2 3">
    <name type="scientific">Sphingomonas arantia</name>
    <dbReference type="NCBI Taxonomy" id="1460676"/>
    <lineage>
        <taxon>Bacteria</taxon>
        <taxon>Pseudomonadati</taxon>
        <taxon>Pseudomonadota</taxon>
        <taxon>Alphaproteobacteria</taxon>
        <taxon>Sphingomonadales</taxon>
        <taxon>Sphingomonadaceae</taxon>
        <taxon>Sphingomonas</taxon>
    </lineage>
</organism>
<evidence type="ECO:0000256" key="1">
    <source>
        <dbReference type="SAM" id="SignalP"/>
    </source>
</evidence>
<evidence type="ECO:0000313" key="2">
    <source>
        <dbReference type="EMBL" id="MFD1949487.1"/>
    </source>
</evidence>
<feature type="signal peptide" evidence="1">
    <location>
        <begin position="1"/>
        <end position="18"/>
    </location>
</feature>
<gene>
    <name evidence="2" type="ORF">ACFSGX_01740</name>
</gene>
<feature type="chain" id="PRO_5045379589" evidence="1">
    <location>
        <begin position="19"/>
        <end position="136"/>
    </location>
</feature>
<dbReference type="EMBL" id="JBHUGS010000001">
    <property type="protein sequence ID" value="MFD1949487.1"/>
    <property type="molecule type" value="Genomic_DNA"/>
</dbReference>
<name>A0ABW4TS30_9SPHN</name>
<comment type="caution">
    <text evidence="2">The sequence shown here is derived from an EMBL/GenBank/DDBJ whole genome shotgun (WGS) entry which is preliminary data.</text>
</comment>
<keyword evidence="3" id="KW-1185">Reference proteome</keyword>
<protein>
    <submittedName>
        <fullName evidence="2">Uncharacterized protein</fullName>
    </submittedName>
</protein>
<dbReference type="RefSeq" id="WP_380927003.1">
    <property type="nucleotide sequence ID" value="NZ_JBHUGS010000001.1"/>
</dbReference>
<keyword evidence="1" id="KW-0732">Signal</keyword>
<reference evidence="3" key="1">
    <citation type="journal article" date="2019" name="Int. J. Syst. Evol. Microbiol.">
        <title>The Global Catalogue of Microorganisms (GCM) 10K type strain sequencing project: providing services to taxonomists for standard genome sequencing and annotation.</title>
        <authorList>
            <consortium name="The Broad Institute Genomics Platform"/>
            <consortium name="The Broad Institute Genome Sequencing Center for Infectious Disease"/>
            <person name="Wu L."/>
            <person name="Ma J."/>
        </authorList>
    </citation>
    <scope>NUCLEOTIDE SEQUENCE [LARGE SCALE GENOMIC DNA]</scope>
    <source>
        <strain evidence="3">CGMCC 1.12702</strain>
    </source>
</reference>
<sequence>MKTSAFLLLLVAAAPAFAQDMEKVSGTPPERIQQLTVYGKDPCPRSTGEEVIVCARMPEGERYRVPKPLRDKRKADAPAAMAWGARSMELENVSRQGLPGSCNTGGSNGQTGCFQQFLAQARAERELAKRQAAEEP</sequence>
<dbReference type="Proteomes" id="UP001597400">
    <property type="component" value="Unassembled WGS sequence"/>
</dbReference>
<proteinExistence type="predicted"/>
<evidence type="ECO:0000313" key="3">
    <source>
        <dbReference type="Proteomes" id="UP001597400"/>
    </source>
</evidence>
<accession>A0ABW4TS30</accession>